<protein>
    <submittedName>
        <fullName evidence="1">Protein lin-41</fullName>
    </submittedName>
</protein>
<keyword evidence="2" id="KW-1185">Reference proteome</keyword>
<proteinExistence type="predicted"/>
<dbReference type="Proteomes" id="UP000727407">
    <property type="component" value="Unassembled WGS sequence"/>
</dbReference>
<dbReference type="EMBL" id="QNUK01000038">
    <property type="protein sequence ID" value="KAF5906052.1"/>
    <property type="molecule type" value="Genomic_DNA"/>
</dbReference>
<name>A0A8J4UTX4_CLAMG</name>
<dbReference type="AlphaFoldDB" id="A0A8J4UTX4"/>
<reference evidence="1" key="1">
    <citation type="submission" date="2020-07" db="EMBL/GenBank/DDBJ databases">
        <title>Clarias magur genome sequencing, assembly and annotation.</title>
        <authorList>
            <person name="Kushwaha B."/>
            <person name="Kumar R."/>
            <person name="Das P."/>
            <person name="Joshi C.G."/>
            <person name="Kumar D."/>
            <person name="Nagpure N.S."/>
            <person name="Pandey M."/>
            <person name="Agarwal S."/>
            <person name="Srivastava S."/>
            <person name="Singh M."/>
            <person name="Sahoo L."/>
            <person name="Jayasankar P."/>
            <person name="Meher P.K."/>
            <person name="Koringa P.G."/>
            <person name="Iquebal M.A."/>
            <person name="Das S.P."/>
            <person name="Bit A."/>
            <person name="Patnaik S."/>
            <person name="Patel N."/>
            <person name="Shah T.M."/>
            <person name="Hinsu A."/>
            <person name="Jena J.K."/>
        </authorList>
    </citation>
    <scope>NUCLEOTIDE SEQUENCE</scope>
    <source>
        <strain evidence="1">CIFAMagur01</strain>
        <tissue evidence="1">Testis</tissue>
    </source>
</reference>
<evidence type="ECO:0000313" key="1">
    <source>
        <dbReference type="EMBL" id="KAF5906052.1"/>
    </source>
</evidence>
<comment type="caution">
    <text evidence="1">The sequence shown here is derived from an EMBL/GenBank/DDBJ whole genome shotgun (WGS) entry which is preliminary data.</text>
</comment>
<accession>A0A8J4UTX4</accession>
<organism evidence="1 2">
    <name type="scientific">Clarias magur</name>
    <name type="common">Asian catfish</name>
    <name type="synonym">Macropteronotus magur</name>
    <dbReference type="NCBI Taxonomy" id="1594786"/>
    <lineage>
        <taxon>Eukaryota</taxon>
        <taxon>Metazoa</taxon>
        <taxon>Chordata</taxon>
        <taxon>Craniata</taxon>
        <taxon>Vertebrata</taxon>
        <taxon>Euteleostomi</taxon>
        <taxon>Actinopterygii</taxon>
        <taxon>Neopterygii</taxon>
        <taxon>Teleostei</taxon>
        <taxon>Ostariophysi</taxon>
        <taxon>Siluriformes</taxon>
        <taxon>Clariidae</taxon>
        <taxon>Clarias</taxon>
    </lineage>
</organism>
<sequence length="103" mass="11467">MHYGQLYDGQKGGRASDRHDRALLHSLATETKPAQLRTPSAPCGSLPTIGRCLSAAHSALLLHLPPRVLARTDMTEHYFTHLPPRQSQRSYAHLPLHAAHYQL</sequence>
<gene>
    <name evidence="1" type="primary">lin-41</name>
    <name evidence="1" type="ORF">DAT39_004328</name>
</gene>
<evidence type="ECO:0000313" key="2">
    <source>
        <dbReference type="Proteomes" id="UP000727407"/>
    </source>
</evidence>